<reference evidence="1 2" key="1">
    <citation type="submission" date="2016-12" db="EMBL/GenBank/DDBJ databases">
        <title>Complete genome sequence of Clostridium kluyveri JZZ isolated from the pit mud of a Chinese flavor liquor-making factory.</title>
        <authorList>
            <person name="Wang Y."/>
        </authorList>
    </citation>
    <scope>NUCLEOTIDE SEQUENCE [LARGE SCALE GENOMIC DNA]</scope>
    <source>
        <strain evidence="1 2">JZZ</strain>
    </source>
</reference>
<proteinExistence type="predicted"/>
<gene>
    <name evidence="1" type="ORF">BS101_18160</name>
</gene>
<sequence>MTNPRKIKIGVFAGTQVTRRELAQSIIQELCYPHENIDYYTDNLGSLPLDEYSKELESMERPCRRRRRRNINGRYC</sequence>
<dbReference type="EMBL" id="CP018335">
    <property type="protein sequence ID" value="APM40511.1"/>
    <property type="molecule type" value="Genomic_DNA"/>
</dbReference>
<dbReference type="Proteomes" id="UP000184604">
    <property type="component" value="Chromosome"/>
</dbReference>
<dbReference type="RefSeq" id="WP_073540100.1">
    <property type="nucleotide sequence ID" value="NZ_CP018335.1"/>
</dbReference>
<dbReference type="AlphaFoldDB" id="A0A1L5FBW2"/>
<accession>A0A1L5FBW2</accession>
<name>A0A1L5FBW2_CLOKL</name>
<evidence type="ECO:0000313" key="2">
    <source>
        <dbReference type="Proteomes" id="UP000184604"/>
    </source>
</evidence>
<organism evidence="1 2">
    <name type="scientific">Clostridium kluyveri</name>
    <dbReference type="NCBI Taxonomy" id="1534"/>
    <lineage>
        <taxon>Bacteria</taxon>
        <taxon>Bacillati</taxon>
        <taxon>Bacillota</taxon>
        <taxon>Clostridia</taxon>
        <taxon>Eubacteriales</taxon>
        <taxon>Clostridiaceae</taxon>
        <taxon>Clostridium</taxon>
    </lineage>
</organism>
<evidence type="ECO:0000313" key="1">
    <source>
        <dbReference type="EMBL" id="APM40511.1"/>
    </source>
</evidence>
<protein>
    <submittedName>
        <fullName evidence="1">Uncharacterized protein</fullName>
    </submittedName>
</protein>